<feature type="region of interest" description="Disordered" evidence="1">
    <location>
        <begin position="82"/>
        <end position="102"/>
    </location>
</feature>
<dbReference type="EMBL" id="CP045119">
    <property type="protein sequence ID" value="QIN82042.1"/>
    <property type="molecule type" value="Genomic_DNA"/>
</dbReference>
<dbReference type="AlphaFoldDB" id="A0A6G8Q6F0"/>
<organism evidence="2 3">
    <name type="scientific">Rubrobacter tropicus</name>
    <dbReference type="NCBI Taxonomy" id="2653851"/>
    <lineage>
        <taxon>Bacteria</taxon>
        <taxon>Bacillati</taxon>
        <taxon>Actinomycetota</taxon>
        <taxon>Rubrobacteria</taxon>
        <taxon>Rubrobacterales</taxon>
        <taxon>Rubrobacteraceae</taxon>
        <taxon>Rubrobacter</taxon>
    </lineage>
</organism>
<gene>
    <name evidence="2" type="ORF">GBA63_04845</name>
</gene>
<reference evidence="2 3" key="1">
    <citation type="submission" date="2019-10" db="EMBL/GenBank/DDBJ databases">
        <title>Rubrobacter sp nov SCSIO 52090 isolated from a deep-sea sediment in the South China Sea.</title>
        <authorList>
            <person name="Chen R.W."/>
        </authorList>
    </citation>
    <scope>NUCLEOTIDE SEQUENCE [LARGE SCALE GENOMIC DNA]</scope>
    <source>
        <strain evidence="2 3">SCSIO 52909</strain>
    </source>
</reference>
<keyword evidence="3" id="KW-1185">Reference proteome</keyword>
<sequence length="362" mass="39805">MRDMVEEGIRDSGQDLEIRGSDGTIRARGLRNSSERTMLFLPEVRVRVGSWIVDEFGSEYHIEDVSPLSDEGQTVAVKAHYKTKAQHEAEQQASRPPEPSGADGLRRRFLGAIFAIAGGNPTQAVSWTEVAPWMGWDRDDQDRFDDALAIASYLENAGLITVESNARSAYLITEAGLDAVAVDPQMAMPPEILATPDEFSSAAPIGEAPIEIQESLGRFKEDHPDPADAAFIMMRFGNTRAHAAITDAVRNGLAAHGIRGIRADDKRYHDHMFFNILTYLHGCGLGVAIYDRIETETYNPNVALEVGYLFAMRKPVCLLKDQTLTTLPTDLVGQLYDPFDPQDAGGTIPSVLSKWLSDKSLV</sequence>
<evidence type="ECO:0000313" key="2">
    <source>
        <dbReference type="EMBL" id="QIN82042.1"/>
    </source>
</evidence>
<proteinExistence type="predicted"/>
<dbReference type="SUPFAM" id="SSF52309">
    <property type="entry name" value="N-(deoxy)ribosyltransferase-like"/>
    <property type="match status" value="1"/>
</dbReference>
<dbReference type="RefSeq" id="WP_166173983.1">
    <property type="nucleotide sequence ID" value="NZ_CP045119.1"/>
</dbReference>
<name>A0A6G8Q6F0_9ACTN</name>
<dbReference type="Gene3D" id="3.40.50.450">
    <property type="match status" value="1"/>
</dbReference>
<evidence type="ECO:0000256" key="1">
    <source>
        <dbReference type="SAM" id="MobiDB-lite"/>
    </source>
</evidence>
<protein>
    <recommendedName>
        <fullName evidence="4">CD-NTase-associated protein 12/Pycsar effector protein TIR domain-containing protein</fullName>
    </recommendedName>
</protein>
<evidence type="ECO:0000313" key="3">
    <source>
        <dbReference type="Proteomes" id="UP000501452"/>
    </source>
</evidence>
<dbReference type="KEGG" id="rub:GBA63_04845"/>
<evidence type="ECO:0008006" key="4">
    <source>
        <dbReference type="Google" id="ProtNLM"/>
    </source>
</evidence>
<accession>A0A6G8Q6F0</accession>
<dbReference type="Proteomes" id="UP000501452">
    <property type="component" value="Chromosome"/>
</dbReference>